<protein>
    <submittedName>
        <fullName evidence="7">Sulfate transporter family protein</fullName>
    </submittedName>
</protein>
<dbReference type="Pfam" id="PF07264">
    <property type="entry name" value="EI24"/>
    <property type="match status" value="1"/>
</dbReference>
<reference evidence="7 8" key="1">
    <citation type="submission" date="2021-03" db="EMBL/GenBank/DDBJ databases">
        <title>Whole genome sequence of Jiella sp. MQZ13P-4.</title>
        <authorList>
            <person name="Tuo L."/>
        </authorList>
    </citation>
    <scope>NUCLEOTIDE SEQUENCE [LARGE SCALE GENOMIC DNA]</scope>
    <source>
        <strain evidence="7 8">MQZ13P-4</strain>
    </source>
</reference>
<dbReference type="Proteomes" id="UP000664288">
    <property type="component" value="Unassembled WGS sequence"/>
</dbReference>
<evidence type="ECO:0000256" key="3">
    <source>
        <dbReference type="ARBA" id="ARBA00022989"/>
    </source>
</evidence>
<keyword evidence="2 6" id="KW-0812">Transmembrane</keyword>
<comment type="subcellular location">
    <subcellularLocation>
        <location evidence="1">Membrane</location>
        <topology evidence="1">Multi-pass membrane protein</topology>
    </subcellularLocation>
</comment>
<sequence>MIFASARSALSDLFSPPFRTTLWKSLGLTAVVLIVLWFVVEAVFEWLAVPFLSNLFPDAPHWVDQAGTLAGWGAGVALAIGLLFLIGPISAIIAGLFLDDVAEVVERDGYPASPAGRPVPFWQGLVLSAKFFGIVIVGNVVALFLLLVPGINIVAFFLVNGYLVGREYFEFAAMRYRTEEDAKAMRAQHGTTVFLAGLVVALFMAVPIVNLLTPLFAASLMVHLHQRISTRSGGLHGLGREAVRPVGQRPADRAAEASAAPERRPS</sequence>
<proteinExistence type="predicted"/>
<dbReference type="RefSeq" id="WP_207351970.1">
    <property type="nucleotide sequence ID" value="NZ_JAFMPY010000020.1"/>
</dbReference>
<keyword evidence="8" id="KW-1185">Reference proteome</keyword>
<organism evidence="7 8">
    <name type="scientific">Jiella sonneratiae</name>
    <dbReference type="NCBI Taxonomy" id="2816856"/>
    <lineage>
        <taxon>Bacteria</taxon>
        <taxon>Pseudomonadati</taxon>
        <taxon>Pseudomonadota</taxon>
        <taxon>Alphaproteobacteria</taxon>
        <taxon>Hyphomicrobiales</taxon>
        <taxon>Aurantimonadaceae</taxon>
        <taxon>Jiella</taxon>
    </lineage>
</organism>
<accession>A0ABS3J9W7</accession>
<evidence type="ECO:0000256" key="6">
    <source>
        <dbReference type="SAM" id="Phobius"/>
    </source>
</evidence>
<evidence type="ECO:0000256" key="2">
    <source>
        <dbReference type="ARBA" id="ARBA00022692"/>
    </source>
</evidence>
<dbReference type="EMBL" id="JAFMPY010000020">
    <property type="protein sequence ID" value="MBO0905336.1"/>
    <property type="molecule type" value="Genomic_DNA"/>
</dbReference>
<dbReference type="NCBIfam" id="NF009407">
    <property type="entry name" value="PRK12768.1"/>
    <property type="match status" value="1"/>
</dbReference>
<feature type="region of interest" description="Disordered" evidence="5">
    <location>
        <begin position="244"/>
        <end position="266"/>
    </location>
</feature>
<feature type="transmembrane region" description="Helical" evidence="6">
    <location>
        <begin position="26"/>
        <end position="49"/>
    </location>
</feature>
<feature type="transmembrane region" description="Helical" evidence="6">
    <location>
        <begin position="131"/>
        <end position="159"/>
    </location>
</feature>
<name>A0ABS3J9W7_9HYPH</name>
<evidence type="ECO:0000313" key="7">
    <source>
        <dbReference type="EMBL" id="MBO0905336.1"/>
    </source>
</evidence>
<feature type="transmembrane region" description="Helical" evidence="6">
    <location>
        <begin position="69"/>
        <end position="98"/>
    </location>
</feature>
<evidence type="ECO:0000256" key="5">
    <source>
        <dbReference type="SAM" id="MobiDB-lite"/>
    </source>
</evidence>
<evidence type="ECO:0000256" key="1">
    <source>
        <dbReference type="ARBA" id="ARBA00004141"/>
    </source>
</evidence>
<comment type="caution">
    <text evidence="7">The sequence shown here is derived from an EMBL/GenBank/DDBJ whole genome shotgun (WGS) entry which is preliminary data.</text>
</comment>
<evidence type="ECO:0000256" key="4">
    <source>
        <dbReference type="ARBA" id="ARBA00023136"/>
    </source>
</evidence>
<dbReference type="InterPro" id="IPR059112">
    <property type="entry name" value="CysZ/EI24"/>
</dbReference>
<keyword evidence="4 6" id="KW-0472">Membrane</keyword>
<keyword evidence="3 6" id="KW-1133">Transmembrane helix</keyword>
<gene>
    <name evidence="7" type="ORF">J1C47_16960</name>
</gene>
<evidence type="ECO:0000313" key="8">
    <source>
        <dbReference type="Proteomes" id="UP000664288"/>
    </source>
</evidence>
<feature type="transmembrane region" description="Helical" evidence="6">
    <location>
        <begin position="193"/>
        <end position="222"/>
    </location>
</feature>
<feature type="compositionally biased region" description="Basic and acidic residues" evidence="5">
    <location>
        <begin position="250"/>
        <end position="266"/>
    </location>
</feature>